<proteinExistence type="predicted"/>
<accession>A0A926FN88</accession>
<dbReference type="AlphaFoldDB" id="A0A926FN88"/>
<evidence type="ECO:0000313" key="1">
    <source>
        <dbReference type="EMBL" id="MBC8673920.1"/>
    </source>
</evidence>
<reference evidence="1" key="1">
    <citation type="submission" date="2020-07" db="EMBL/GenBank/DDBJ databases">
        <title>Carbapenem Resistant Aeromonas hydrophila Carrying blacphA7 Isolated from Two Solid Organ Transplant Patients.</title>
        <authorList>
            <person name="Hilt E."/>
            <person name="Fitzwater S.P."/>
            <person name="Ward K."/>
            <person name="De St Maurice A."/>
            <person name="Chandrasekaran S."/>
            <person name="Garner O.B."/>
            <person name="Yang S."/>
        </authorList>
    </citation>
    <scope>NUCLEOTIDE SEQUENCE</scope>
    <source>
        <strain evidence="1">B-1</strain>
    </source>
</reference>
<gene>
    <name evidence="1" type="ORF">H2136_06895</name>
</gene>
<sequence length="85" mass="9348">MQGLLVSAQTFPRGRQGLPWADHLAGLGVIARLQSFWCLFQSTAVYPIGFADLEIATQSLPVINRNSMELGKHGFPLLRSMPPII</sequence>
<organism evidence="1">
    <name type="scientific">Aeromonas hydrophila</name>
    <dbReference type="NCBI Taxonomy" id="644"/>
    <lineage>
        <taxon>Bacteria</taxon>
        <taxon>Pseudomonadati</taxon>
        <taxon>Pseudomonadota</taxon>
        <taxon>Gammaproteobacteria</taxon>
        <taxon>Aeromonadales</taxon>
        <taxon>Aeromonadaceae</taxon>
        <taxon>Aeromonas</taxon>
    </lineage>
</organism>
<name>A0A926FN88_AERHY</name>
<comment type="caution">
    <text evidence="1">The sequence shown here is derived from an EMBL/GenBank/DDBJ whole genome shotgun (WGS) entry which is preliminary data.</text>
</comment>
<dbReference type="EMBL" id="JACLAN010000002">
    <property type="protein sequence ID" value="MBC8673920.1"/>
    <property type="molecule type" value="Genomic_DNA"/>
</dbReference>
<protein>
    <submittedName>
        <fullName evidence="1">Uncharacterized protein</fullName>
    </submittedName>
</protein>